<dbReference type="Proteomes" id="UP001396334">
    <property type="component" value="Unassembled WGS sequence"/>
</dbReference>
<name>A0ABR2PSM0_9ROSI</name>
<evidence type="ECO:0000313" key="2">
    <source>
        <dbReference type="Proteomes" id="UP001396334"/>
    </source>
</evidence>
<comment type="caution">
    <text evidence="1">The sequence shown here is derived from an EMBL/GenBank/DDBJ whole genome shotgun (WGS) entry which is preliminary data.</text>
</comment>
<organism evidence="1 2">
    <name type="scientific">Hibiscus sabdariffa</name>
    <name type="common">roselle</name>
    <dbReference type="NCBI Taxonomy" id="183260"/>
    <lineage>
        <taxon>Eukaryota</taxon>
        <taxon>Viridiplantae</taxon>
        <taxon>Streptophyta</taxon>
        <taxon>Embryophyta</taxon>
        <taxon>Tracheophyta</taxon>
        <taxon>Spermatophyta</taxon>
        <taxon>Magnoliopsida</taxon>
        <taxon>eudicotyledons</taxon>
        <taxon>Gunneridae</taxon>
        <taxon>Pentapetalae</taxon>
        <taxon>rosids</taxon>
        <taxon>malvids</taxon>
        <taxon>Malvales</taxon>
        <taxon>Malvaceae</taxon>
        <taxon>Malvoideae</taxon>
        <taxon>Hibiscus</taxon>
    </lineage>
</organism>
<reference evidence="1 2" key="1">
    <citation type="journal article" date="2024" name="G3 (Bethesda)">
        <title>Genome assembly of Hibiscus sabdariffa L. provides insights into metabolisms of medicinal natural products.</title>
        <authorList>
            <person name="Kim T."/>
        </authorList>
    </citation>
    <scope>NUCLEOTIDE SEQUENCE [LARGE SCALE GENOMIC DNA]</scope>
    <source>
        <strain evidence="1">TK-2024</strain>
        <tissue evidence="1">Old leaves</tissue>
    </source>
</reference>
<proteinExistence type="predicted"/>
<dbReference type="EMBL" id="JBBPBN010000052">
    <property type="protein sequence ID" value="KAK8991431.1"/>
    <property type="molecule type" value="Genomic_DNA"/>
</dbReference>
<keyword evidence="2" id="KW-1185">Reference proteome</keyword>
<sequence>MEEKRTMVTDRGKDRWKEQLDADSFHVATRVSFLVLLRPFLGLVLRPLLGLDLRPNICTGFTNPATGRAAWGFIAIFC</sequence>
<protein>
    <submittedName>
        <fullName evidence="1">Uncharacterized protein</fullName>
    </submittedName>
</protein>
<evidence type="ECO:0000313" key="1">
    <source>
        <dbReference type="EMBL" id="KAK8991431.1"/>
    </source>
</evidence>
<accession>A0ABR2PSM0</accession>
<gene>
    <name evidence="1" type="ORF">V6N11_062446</name>
</gene>